<keyword evidence="5" id="KW-0130">Cell adhesion</keyword>
<dbReference type="NCBIfam" id="NF038133">
    <property type="entry name" value="choice_anch_L"/>
    <property type="match status" value="1"/>
</dbReference>
<feature type="domain" description="Cadherin" evidence="10">
    <location>
        <begin position="415"/>
        <end position="516"/>
    </location>
</feature>
<dbReference type="PANTHER" id="PTHR24025">
    <property type="entry name" value="DESMOGLEIN FAMILY MEMBER"/>
    <property type="match status" value="1"/>
</dbReference>
<feature type="domain" description="Cadherin" evidence="10">
    <location>
        <begin position="735"/>
        <end position="836"/>
    </location>
</feature>
<keyword evidence="2" id="KW-0812">Transmembrane</keyword>
<dbReference type="Pfam" id="PF17963">
    <property type="entry name" value="Big_9"/>
    <property type="match status" value="1"/>
</dbReference>
<dbReference type="Pfam" id="PF00028">
    <property type="entry name" value="Cadherin"/>
    <property type="match status" value="3"/>
</dbReference>
<dbReference type="InterPro" id="IPR001434">
    <property type="entry name" value="OmcB-like_DUF11"/>
</dbReference>
<dbReference type="Gene3D" id="2.60.40.60">
    <property type="entry name" value="Cadherins"/>
    <property type="match status" value="5"/>
</dbReference>
<dbReference type="SUPFAM" id="SSF49313">
    <property type="entry name" value="Cadherin-like"/>
    <property type="match status" value="5"/>
</dbReference>
<dbReference type="EMBL" id="CP091244">
    <property type="protein sequence ID" value="UJS24737.1"/>
    <property type="molecule type" value="Genomic_DNA"/>
</dbReference>
<keyword evidence="6" id="KW-1133">Transmembrane helix</keyword>
<feature type="domain" description="Cadherin" evidence="10">
    <location>
        <begin position="837"/>
        <end position="943"/>
    </location>
</feature>
<dbReference type="InterPro" id="IPR002126">
    <property type="entry name" value="Cadherin-like_dom"/>
</dbReference>
<dbReference type="SMART" id="SM00112">
    <property type="entry name" value="CA"/>
    <property type="match status" value="5"/>
</dbReference>
<feature type="region of interest" description="Disordered" evidence="8">
    <location>
        <begin position="398"/>
        <end position="417"/>
    </location>
</feature>
<dbReference type="InterPro" id="IPR050971">
    <property type="entry name" value="Cadherin-domain_protein"/>
</dbReference>
<proteinExistence type="predicted"/>
<evidence type="ECO:0000256" key="1">
    <source>
        <dbReference type="ARBA" id="ARBA00004370"/>
    </source>
</evidence>
<gene>
    <name evidence="11" type="ORF">L2Y54_01500</name>
</gene>
<feature type="domain" description="Cadherin" evidence="10">
    <location>
        <begin position="521"/>
        <end position="623"/>
    </location>
</feature>
<keyword evidence="7" id="KW-0472">Membrane</keyword>
<comment type="subcellular location">
    <subcellularLocation>
        <location evidence="1">Membrane</location>
    </subcellularLocation>
</comment>
<accession>A0ABY3SZ16</accession>
<dbReference type="CDD" id="cd11304">
    <property type="entry name" value="Cadherin_repeat"/>
    <property type="match status" value="5"/>
</dbReference>
<protein>
    <submittedName>
        <fullName evidence="11">Choice-of-anchor L domain-containing protein</fullName>
    </submittedName>
</protein>
<dbReference type="RefSeq" id="WP_236499419.1">
    <property type="nucleotide sequence ID" value="NZ_CP091244.1"/>
</dbReference>
<keyword evidence="9" id="KW-0732">Signal</keyword>
<dbReference type="PROSITE" id="PS50268">
    <property type="entry name" value="CADHERIN_2"/>
    <property type="match status" value="5"/>
</dbReference>
<keyword evidence="12" id="KW-1185">Reference proteome</keyword>
<evidence type="ECO:0000256" key="9">
    <source>
        <dbReference type="SAM" id="SignalP"/>
    </source>
</evidence>
<organism evidence="11 12">
    <name type="scientific">Thiothrix winogradskyi</name>
    <dbReference type="NCBI Taxonomy" id="96472"/>
    <lineage>
        <taxon>Bacteria</taxon>
        <taxon>Pseudomonadati</taxon>
        <taxon>Pseudomonadota</taxon>
        <taxon>Gammaproteobacteria</taxon>
        <taxon>Thiotrichales</taxon>
        <taxon>Thiotrichaceae</taxon>
        <taxon>Thiothrix</taxon>
    </lineage>
</organism>
<evidence type="ECO:0000256" key="6">
    <source>
        <dbReference type="ARBA" id="ARBA00022989"/>
    </source>
</evidence>
<evidence type="ECO:0000256" key="4">
    <source>
        <dbReference type="ARBA" id="ARBA00022837"/>
    </source>
</evidence>
<feature type="chain" id="PRO_5045267392" evidence="9">
    <location>
        <begin position="24"/>
        <end position="1214"/>
    </location>
</feature>
<feature type="signal peptide" evidence="9">
    <location>
        <begin position="1"/>
        <end position="23"/>
    </location>
</feature>
<evidence type="ECO:0000256" key="7">
    <source>
        <dbReference type="ARBA" id="ARBA00023136"/>
    </source>
</evidence>
<dbReference type="InterPro" id="IPR049804">
    <property type="entry name" value="Choice_anch_L"/>
</dbReference>
<evidence type="ECO:0000256" key="3">
    <source>
        <dbReference type="ARBA" id="ARBA00022737"/>
    </source>
</evidence>
<evidence type="ECO:0000313" key="11">
    <source>
        <dbReference type="EMBL" id="UJS24737.1"/>
    </source>
</evidence>
<evidence type="ECO:0000313" key="12">
    <source>
        <dbReference type="Proteomes" id="UP001054801"/>
    </source>
</evidence>
<reference evidence="11" key="1">
    <citation type="journal article" date="2022" name="Microorganisms">
        <title>Two New Species of Filamentous Sulfur Bacteria of the Genus Thiothrix, Thiothrix winogradskyi sp. nov. and 'Candidatus Thiothrix sulfatifontis' sp. nov.</title>
        <authorList>
            <person name="Ravin N.V."/>
            <person name="Rossetti S."/>
            <person name="Beletsky A.V."/>
            <person name="Kadnikov V.V."/>
            <person name="Rudenko T.S."/>
            <person name="Smolyakov D.D."/>
            <person name="Moskvitina M.I."/>
            <person name="Gureeva M.V."/>
            <person name="Mardanov A.V."/>
            <person name="Grabovich M.Y."/>
        </authorList>
    </citation>
    <scope>NUCLEOTIDE SEQUENCE</scope>
    <source>
        <strain evidence="11">CT3</strain>
    </source>
</reference>
<keyword evidence="3" id="KW-0677">Repeat</keyword>
<evidence type="ECO:0000256" key="5">
    <source>
        <dbReference type="ARBA" id="ARBA00022889"/>
    </source>
</evidence>
<evidence type="ECO:0000256" key="2">
    <source>
        <dbReference type="ARBA" id="ARBA00022692"/>
    </source>
</evidence>
<keyword evidence="4" id="KW-0106">Calcium</keyword>
<dbReference type="Proteomes" id="UP001054801">
    <property type="component" value="Chromosome"/>
</dbReference>
<dbReference type="PANTHER" id="PTHR24025:SF31">
    <property type="entry name" value="NEURAL-CADHERIN"/>
    <property type="match status" value="1"/>
</dbReference>
<evidence type="ECO:0000259" key="10">
    <source>
        <dbReference type="PROSITE" id="PS50268"/>
    </source>
</evidence>
<feature type="compositionally biased region" description="Polar residues" evidence="8">
    <location>
        <begin position="408"/>
        <end position="417"/>
    </location>
</feature>
<evidence type="ECO:0000256" key="8">
    <source>
        <dbReference type="SAM" id="MobiDB-lite"/>
    </source>
</evidence>
<dbReference type="InterPro" id="IPR015919">
    <property type="entry name" value="Cadherin-like_sf"/>
</dbReference>
<dbReference type="Pfam" id="PF01345">
    <property type="entry name" value="DUF11"/>
    <property type="match status" value="1"/>
</dbReference>
<feature type="domain" description="Cadherin" evidence="10">
    <location>
        <begin position="628"/>
        <end position="730"/>
    </location>
</feature>
<name>A0ABY3SZ16_9GAMM</name>
<sequence>MKHNRLTSLGILLMLSYGTFTQAAPTYNANASTVDMTNLLDGPGLAVNNLSITRGVSQQYGIFSGGADVWGVGTGVFLNTGNLGSIQAPNNGAAFSHNTKVQYLDPDLGKISPNAKYDPAIIEFDITPSGDRVNFVFAFGSEEYPEYVCSSFNDAFGLFVSGPGLSGTQNAAFLPDTGDAIAVNNVNGGKPGANANGAACNLNNITYFVDNGNGGGSTATQLDGYTRPITASLGGLTPGQRYRVKLALADAGDPAYDSGAFFKWLTSTNSTPVDLSLQATASTTAPAWNSEVEITYTLKNATPIPTSLVEVGLEWPAGLTWVSDDSAGRYNPSTGVWNADAIAASGAKTLKIRARVGTASSYRVDGEITFAFNEDPDSTPFNRRSKPNEDDTASLVLSPVDKPANQPPVITSNGGNATATVSIPEGQTAVTTVKATDSEGSAINYSLSGTDAARFTLNAVTGTLAFISPPDYEFPIDVDKNNKYEVVVTASDGSLTDTQTLTVQVLDGAENAAPQITSNGGGTTATVSLDENLTAVTKVTATDSDGDYLTFDIAGGADAALFKITLSTGRLSFINAPDYEKPHDANRDNSYEVEVRVSDGELTDTQLIRVQILNVQEGKPPVITSNGGGATANISVPENQQAVTTVVATDVDGDTITYRLATGADDGLFQINTNSGKLAFIKLPDYEAPKDANQDNIYILTVIATDGVFETTQLLFVTVTDAVENAPPKIISDGGGASATLSMEENQKVATIVTATDADGDPITYSISGGADAVLFQISSGGTLSFIVAPDYEKPHDSNKDNIYVVTVTASDGSQHVSQTINLVVADVLENLPPVITSYSGIANVSQDVEENKTLVTVVTANDPNGDALTYSISGGADAALFKINAATGMLEFMAAPDFEAPKDVDQDNVYRVVVTVKDAGGMSATQSITVTVTNLDDVSSVHVSLRVWLQGAYDSTSKMMRGDLHRLGLMPHLQPYGELKTAFGYASSSGVVSPFDYKGKETASAAVLAATGGDAPVDWVLVELRHLFDPGKRVAVAAGLLQRDGDIVDATTGSKLLPIFNAEDGLYYIMVRHRNHLAVTTETPVMIKQAIPAVVDFTARTTPVYGRSLARLENSNGAFMWAGDANNSNTVISSGPGSDNSVLLGAILVAPENTQVNASFKLPGYYSTDFNMDGTTLYTGPNNDVNVMLGNILIHPGNTSTSGNYIIRGESPI</sequence>